<sequence>MDWGIWVSTILSTAAETSTIFGKQVLSNACVSDLIGGKIIHSLVGTVFCCFVDEFLLCLVGKGFVLRRVSIWWFCPRLGEWDLSLSVLNPEALIRVSVPRMSVTQRGEK</sequence>
<protein>
    <submittedName>
        <fullName evidence="1">Uncharacterized protein</fullName>
    </submittedName>
</protein>
<dbReference type="EMBL" id="JADNRY010000001">
    <property type="protein sequence ID" value="KAF9078562.1"/>
    <property type="molecule type" value="Genomic_DNA"/>
</dbReference>
<evidence type="ECO:0000313" key="1">
    <source>
        <dbReference type="EMBL" id="KAF9078562.1"/>
    </source>
</evidence>
<keyword evidence="2" id="KW-1185">Reference proteome</keyword>
<organism evidence="1 2">
    <name type="scientific">Rhodocollybia butyracea</name>
    <dbReference type="NCBI Taxonomy" id="206335"/>
    <lineage>
        <taxon>Eukaryota</taxon>
        <taxon>Fungi</taxon>
        <taxon>Dikarya</taxon>
        <taxon>Basidiomycota</taxon>
        <taxon>Agaricomycotina</taxon>
        <taxon>Agaricomycetes</taxon>
        <taxon>Agaricomycetidae</taxon>
        <taxon>Agaricales</taxon>
        <taxon>Marasmiineae</taxon>
        <taxon>Omphalotaceae</taxon>
        <taxon>Rhodocollybia</taxon>
    </lineage>
</organism>
<dbReference type="AlphaFoldDB" id="A0A9P5QBS1"/>
<proteinExistence type="predicted"/>
<name>A0A9P5QBS1_9AGAR</name>
<dbReference type="Proteomes" id="UP000772434">
    <property type="component" value="Unassembled WGS sequence"/>
</dbReference>
<comment type="caution">
    <text evidence="1">The sequence shown here is derived from an EMBL/GenBank/DDBJ whole genome shotgun (WGS) entry which is preliminary data.</text>
</comment>
<feature type="non-terminal residue" evidence="1">
    <location>
        <position position="109"/>
    </location>
</feature>
<gene>
    <name evidence="1" type="ORF">BDP27DRAFT_1309792</name>
</gene>
<evidence type="ECO:0000313" key="2">
    <source>
        <dbReference type="Proteomes" id="UP000772434"/>
    </source>
</evidence>
<accession>A0A9P5QBS1</accession>
<reference evidence="1" key="1">
    <citation type="submission" date="2020-11" db="EMBL/GenBank/DDBJ databases">
        <authorList>
            <consortium name="DOE Joint Genome Institute"/>
            <person name="Ahrendt S."/>
            <person name="Riley R."/>
            <person name="Andreopoulos W."/>
            <person name="Labutti K."/>
            <person name="Pangilinan J."/>
            <person name="Ruiz-Duenas F.J."/>
            <person name="Barrasa J.M."/>
            <person name="Sanchez-Garcia M."/>
            <person name="Camarero S."/>
            <person name="Miyauchi S."/>
            <person name="Serrano A."/>
            <person name="Linde D."/>
            <person name="Babiker R."/>
            <person name="Drula E."/>
            <person name="Ayuso-Fernandez I."/>
            <person name="Pacheco R."/>
            <person name="Padilla G."/>
            <person name="Ferreira P."/>
            <person name="Barriuso J."/>
            <person name="Kellner H."/>
            <person name="Castanera R."/>
            <person name="Alfaro M."/>
            <person name="Ramirez L."/>
            <person name="Pisabarro A.G."/>
            <person name="Kuo A."/>
            <person name="Tritt A."/>
            <person name="Lipzen A."/>
            <person name="He G."/>
            <person name="Yan M."/>
            <person name="Ng V."/>
            <person name="Cullen D."/>
            <person name="Martin F."/>
            <person name="Rosso M.-N."/>
            <person name="Henrissat B."/>
            <person name="Hibbett D."/>
            <person name="Martinez A.T."/>
            <person name="Grigoriev I.V."/>
        </authorList>
    </citation>
    <scope>NUCLEOTIDE SEQUENCE</scope>
    <source>
        <strain evidence="1">AH 40177</strain>
    </source>
</reference>